<protein>
    <submittedName>
        <fullName evidence="1">Uncharacterized protein</fullName>
    </submittedName>
</protein>
<reference evidence="1 2" key="1">
    <citation type="journal article" date="2012" name="J. Bacteriol.">
        <title>Genome sequence of benzo(a)pyrene-degrading bacterium Novosphingobium pentaromativorans US6-1.</title>
        <authorList>
            <person name="Luo Y.R."/>
            <person name="Kang S.G."/>
            <person name="Kim S.J."/>
            <person name="Kim M.R."/>
            <person name="Li N."/>
            <person name="Lee J.H."/>
            <person name="Kwon K.K."/>
        </authorList>
    </citation>
    <scope>NUCLEOTIDE SEQUENCE [LARGE SCALE GENOMIC DNA]</scope>
    <source>
        <strain evidence="1 2">US6-1</strain>
    </source>
</reference>
<dbReference type="RefSeq" id="WP_007011437.1">
    <property type="nucleotide sequence ID" value="NZ_AGFM01000008.1"/>
</dbReference>
<keyword evidence="2" id="KW-1185">Reference proteome</keyword>
<evidence type="ECO:0000313" key="2">
    <source>
        <dbReference type="Proteomes" id="UP000004030"/>
    </source>
</evidence>
<dbReference type="SUPFAM" id="SSF54909">
    <property type="entry name" value="Dimeric alpha+beta barrel"/>
    <property type="match status" value="1"/>
</dbReference>
<dbReference type="AlphaFoldDB" id="G6E849"/>
<evidence type="ECO:0000313" key="1">
    <source>
        <dbReference type="EMBL" id="EHJ62389.1"/>
    </source>
</evidence>
<dbReference type="OrthoDB" id="3034735at2"/>
<gene>
    <name evidence="1" type="ORF">NSU_0520</name>
</gene>
<sequence>MGKYHLVVYTNPADGKEDEYNSWYNEQHLREVCAVPGFTGARRMKIHDPRDAGEYSYLAVYDIDGDADATMAELRAHVAAGKIYMSDALGPNPKAIVYEALASFQK</sequence>
<dbReference type="eggNOG" id="ENOG50315FD">
    <property type="taxonomic scope" value="Bacteria"/>
</dbReference>
<comment type="caution">
    <text evidence="1">The sequence shown here is derived from an EMBL/GenBank/DDBJ whole genome shotgun (WGS) entry which is preliminary data.</text>
</comment>
<proteinExistence type="predicted"/>
<dbReference type="Proteomes" id="UP000004030">
    <property type="component" value="Unassembled WGS sequence"/>
</dbReference>
<accession>G6E849</accession>
<dbReference type="EMBL" id="AGFM01000008">
    <property type="protein sequence ID" value="EHJ62389.1"/>
    <property type="molecule type" value="Genomic_DNA"/>
</dbReference>
<dbReference type="InterPro" id="IPR025563">
    <property type="entry name" value="DUF4286"/>
</dbReference>
<name>G6E849_9SPHN</name>
<dbReference type="InterPro" id="IPR011008">
    <property type="entry name" value="Dimeric_a/b-barrel"/>
</dbReference>
<dbReference type="Pfam" id="PF14114">
    <property type="entry name" value="DUF4286"/>
    <property type="match status" value="1"/>
</dbReference>
<dbReference type="PATRIC" id="fig|1088721.3.peg.511"/>
<organism evidence="1 2">
    <name type="scientific">Novosphingobium pentaromativorans US6-1</name>
    <dbReference type="NCBI Taxonomy" id="1088721"/>
    <lineage>
        <taxon>Bacteria</taxon>
        <taxon>Pseudomonadati</taxon>
        <taxon>Pseudomonadota</taxon>
        <taxon>Alphaproteobacteria</taxon>
        <taxon>Sphingomonadales</taxon>
        <taxon>Sphingomonadaceae</taxon>
        <taxon>Novosphingobium</taxon>
    </lineage>
</organism>